<dbReference type="EMBL" id="PDVP01000012">
    <property type="protein sequence ID" value="PHP65784.1"/>
    <property type="molecule type" value="Genomic_DNA"/>
</dbReference>
<dbReference type="Gene3D" id="3.40.50.12780">
    <property type="entry name" value="N-terminal domain of ligase-like"/>
    <property type="match status" value="1"/>
</dbReference>
<protein>
    <recommendedName>
        <fullName evidence="5">3-methylmercaptopropionyl-CoA ligase</fullName>
        <ecNumber evidence="4">6.2.1.44</ecNumber>
    </recommendedName>
</protein>
<dbReference type="InterPro" id="IPR020845">
    <property type="entry name" value="AMP-binding_CS"/>
</dbReference>
<evidence type="ECO:0000256" key="3">
    <source>
        <dbReference type="ARBA" id="ARBA00051915"/>
    </source>
</evidence>
<dbReference type="Proteomes" id="UP000221168">
    <property type="component" value="Unassembled WGS sequence"/>
</dbReference>
<dbReference type="InterPro" id="IPR000873">
    <property type="entry name" value="AMP-dep_synth/lig_dom"/>
</dbReference>
<organism evidence="9 10">
    <name type="scientific">Zhengella mangrovi</name>
    <dbReference type="NCBI Taxonomy" id="1982044"/>
    <lineage>
        <taxon>Bacteria</taxon>
        <taxon>Pseudomonadati</taxon>
        <taxon>Pseudomonadota</taxon>
        <taxon>Alphaproteobacteria</taxon>
        <taxon>Hyphomicrobiales</taxon>
        <taxon>Notoacmeibacteraceae</taxon>
        <taxon>Zhengella</taxon>
    </lineage>
</organism>
<name>A0A2G1QJZ8_9HYPH</name>
<feature type="region of interest" description="Disordered" evidence="6">
    <location>
        <begin position="1"/>
        <end position="20"/>
    </location>
</feature>
<sequence length="560" mass="60307">MPIPGSRNATLPSDPANTQASAWPLRFEPGERQSRAGAGEWLGTNLSHAARQMAADHPDTIAIGDDRANLDFATILRRATDLARGMLDLGVEPGDTVSFQLPNWSEAGILNLACALAGFVINPVIPIYRQAELGFILKDCRARIAFIPDSIRSTDYRAMYADLRGRLPDLRHVATVRGSGDLTFEAIEARGRQSTSALEPAAPDSAKLIIYTSGTTGQPKGVIYSHNQARRPLWASVETWGLKPGDSLLMPSPVTHVTGYAYGLEMPFHFGTRTRLMERWDGAGAVRLVDAHGIGFMIGATPFLSELVAESEKAGTRLETLRIFACGGAAVPPALIDRANRHFANCRSFRVFGSSECPMVTQGCMEDMHLAARSDGRVTDWDVRVVDGEGRDVLAGSEGEILAKGPSLFRGYTDPAATKEAFDADGYFRTGDLGTVTAEGILTVTGRKKDIIIRGGENLSAKEIEDALHAHPAIREAAVVAMPHPRLGEGVCAYLIAAGGTARPDAAALTEYLLQAGLARQKCPDRIEYVDDLPRTASGKVQKHILRAMIRQAVETRAGT</sequence>
<evidence type="ECO:0000256" key="4">
    <source>
        <dbReference type="ARBA" id="ARBA00066616"/>
    </source>
</evidence>
<gene>
    <name evidence="9" type="ORF">CSC94_16985</name>
</gene>
<dbReference type="PANTHER" id="PTHR43201:SF5">
    <property type="entry name" value="MEDIUM-CHAIN ACYL-COA LIGASE ACSF2, MITOCHONDRIAL"/>
    <property type="match status" value="1"/>
</dbReference>
<comment type="caution">
    <text evidence="9">The sequence shown here is derived from an EMBL/GenBank/DDBJ whole genome shotgun (WGS) entry which is preliminary data.</text>
</comment>
<dbReference type="Pfam" id="PF13193">
    <property type="entry name" value="AMP-binding_C"/>
    <property type="match status" value="1"/>
</dbReference>
<evidence type="ECO:0000256" key="2">
    <source>
        <dbReference type="ARBA" id="ARBA00022598"/>
    </source>
</evidence>
<evidence type="ECO:0000313" key="9">
    <source>
        <dbReference type="EMBL" id="PHP65784.1"/>
    </source>
</evidence>
<evidence type="ECO:0000259" key="7">
    <source>
        <dbReference type="Pfam" id="PF00501"/>
    </source>
</evidence>
<dbReference type="GO" id="GO:0006631">
    <property type="term" value="P:fatty acid metabolic process"/>
    <property type="evidence" value="ECO:0007669"/>
    <property type="project" value="TreeGrafter"/>
</dbReference>
<dbReference type="PANTHER" id="PTHR43201">
    <property type="entry name" value="ACYL-COA SYNTHETASE"/>
    <property type="match status" value="1"/>
</dbReference>
<proteinExistence type="inferred from homology"/>
<dbReference type="SUPFAM" id="SSF56801">
    <property type="entry name" value="Acetyl-CoA synthetase-like"/>
    <property type="match status" value="1"/>
</dbReference>
<feature type="domain" description="AMP-binding enzyme C-terminal" evidence="8">
    <location>
        <begin position="463"/>
        <end position="540"/>
    </location>
</feature>
<dbReference type="InterPro" id="IPR042099">
    <property type="entry name" value="ANL_N_sf"/>
</dbReference>
<feature type="compositionally biased region" description="Polar residues" evidence="6">
    <location>
        <begin position="7"/>
        <end position="20"/>
    </location>
</feature>
<keyword evidence="2 9" id="KW-0436">Ligase</keyword>
<reference evidence="9 10" key="1">
    <citation type="submission" date="2017-10" db="EMBL/GenBank/DDBJ databases">
        <title>Sedimentibacterium mangrovi gen. nov., sp. nov., a novel member of family Phyllobacteriacea isolated from mangrove sediment.</title>
        <authorList>
            <person name="Liao H."/>
            <person name="Tian Y."/>
        </authorList>
    </citation>
    <scope>NUCLEOTIDE SEQUENCE [LARGE SCALE GENOMIC DNA]</scope>
    <source>
        <strain evidence="9 10">X9-2-2</strain>
    </source>
</reference>
<accession>A0A2G1QJZ8</accession>
<dbReference type="Pfam" id="PF00501">
    <property type="entry name" value="AMP-binding"/>
    <property type="match status" value="1"/>
</dbReference>
<dbReference type="InterPro" id="IPR045851">
    <property type="entry name" value="AMP-bd_C_sf"/>
</dbReference>
<evidence type="ECO:0000313" key="10">
    <source>
        <dbReference type="Proteomes" id="UP000221168"/>
    </source>
</evidence>
<feature type="domain" description="AMP-dependent synthetase/ligase" evidence="7">
    <location>
        <begin position="53"/>
        <end position="412"/>
    </location>
</feature>
<dbReference type="EC" id="6.2.1.44" evidence="4"/>
<dbReference type="AlphaFoldDB" id="A0A2G1QJZ8"/>
<keyword evidence="10" id="KW-1185">Reference proteome</keyword>
<dbReference type="OrthoDB" id="9803968at2"/>
<evidence type="ECO:0000256" key="1">
    <source>
        <dbReference type="ARBA" id="ARBA00006432"/>
    </source>
</evidence>
<dbReference type="PROSITE" id="PS00455">
    <property type="entry name" value="AMP_BINDING"/>
    <property type="match status" value="1"/>
</dbReference>
<dbReference type="FunFam" id="3.30.300.30:FF:000008">
    <property type="entry name" value="2,3-dihydroxybenzoate-AMP ligase"/>
    <property type="match status" value="1"/>
</dbReference>
<evidence type="ECO:0000256" key="6">
    <source>
        <dbReference type="SAM" id="MobiDB-lite"/>
    </source>
</evidence>
<comment type="similarity">
    <text evidence="1">Belongs to the ATP-dependent AMP-binding enzyme family.</text>
</comment>
<dbReference type="Gene3D" id="3.30.300.30">
    <property type="match status" value="1"/>
</dbReference>
<dbReference type="GO" id="GO:0031956">
    <property type="term" value="F:medium-chain fatty acid-CoA ligase activity"/>
    <property type="evidence" value="ECO:0007669"/>
    <property type="project" value="TreeGrafter"/>
</dbReference>
<evidence type="ECO:0000256" key="5">
    <source>
        <dbReference type="ARBA" id="ARBA00067668"/>
    </source>
</evidence>
<dbReference type="InterPro" id="IPR025110">
    <property type="entry name" value="AMP-bd_C"/>
</dbReference>
<evidence type="ECO:0000259" key="8">
    <source>
        <dbReference type="Pfam" id="PF13193"/>
    </source>
</evidence>
<comment type="catalytic activity">
    <reaction evidence="3">
        <text>3-(methylsulfanyl)propanoate + ATP + CoA = 3-(methylsulfanyl)propanoyl-CoA + AMP + diphosphate</text>
        <dbReference type="Rhea" id="RHEA:43052"/>
        <dbReference type="ChEBI" id="CHEBI:30616"/>
        <dbReference type="ChEBI" id="CHEBI:33019"/>
        <dbReference type="ChEBI" id="CHEBI:49016"/>
        <dbReference type="ChEBI" id="CHEBI:57287"/>
        <dbReference type="ChEBI" id="CHEBI:82815"/>
        <dbReference type="ChEBI" id="CHEBI:456215"/>
        <dbReference type="EC" id="6.2.1.44"/>
    </reaction>
    <physiologicalReaction direction="left-to-right" evidence="3">
        <dbReference type="Rhea" id="RHEA:43053"/>
    </physiologicalReaction>
</comment>